<gene>
    <name evidence="6" type="ordered locus">Theam_1400</name>
</gene>
<keyword evidence="7" id="KW-1185">Reference proteome</keyword>
<organism evidence="6 7">
    <name type="scientific">Thermovibrio ammonificans (strain DSM 15698 / JCM 12110 / HB-1)</name>
    <dbReference type="NCBI Taxonomy" id="648996"/>
    <lineage>
        <taxon>Bacteria</taxon>
        <taxon>Pseudomonadati</taxon>
        <taxon>Aquificota</taxon>
        <taxon>Aquificia</taxon>
        <taxon>Desulfurobacteriales</taxon>
        <taxon>Desulfurobacteriaceae</taxon>
        <taxon>Thermovibrio</taxon>
    </lineage>
</organism>
<name>E8T434_THEA1</name>
<dbReference type="Pfam" id="PF13624">
    <property type="entry name" value="SurA_N_3"/>
    <property type="match status" value="1"/>
</dbReference>
<dbReference type="AlphaFoldDB" id="E8T434"/>
<dbReference type="GO" id="GO:0005886">
    <property type="term" value="C:plasma membrane"/>
    <property type="evidence" value="ECO:0007669"/>
    <property type="project" value="UniProtKB-SubCell"/>
</dbReference>
<evidence type="ECO:0000313" key="7">
    <source>
        <dbReference type="Proteomes" id="UP000006362"/>
    </source>
</evidence>
<keyword evidence="5" id="KW-1133">Transmembrane helix</keyword>
<comment type="subcellular location">
    <subcellularLocation>
        <location evidence="1">Cell membrane</location>
    </subcellularLocation>
</comment>
<keyword evidence="5" id="KW-0812">Transmembrane</keyword>
<dbReference type="Proteomes" id="UP000006362">
    <property type="component" value="Chromosome"/>
</dbReference>
<evidence type="ECO:0000256" key="2">
    <source>
        <dbReference type="ARBA" id="ARBA00022475"/>
    </source>
</evidence>
<keyword evidence="3 5" id="KW-0472">Membrane</keyword>
<dbReference type="InterPro" id="IPR027304">
    <property type="entry name" value="Trigger_fact/SurA_dom_sf"/>
</dbReference>
<proteinExistence type="predicted"/>
<dbReference type="SUPFAM" id="SSF109998">
    <property type="entry name" value="Triger factor/SurA peptide-binding domain-like"/>
    <property type="match status" value="1"/>
</dbReference>
<evidence type="ECO:0000256" key="5">
    <source>
        <dbReference type="SAM" id="Phobius"/>
    </source>
</evidence>
<dbReference type="STRING" id="648996.Theam_1400"/>
<evidence type="ECO:0000256" key="4">
    <source>
        <dbReference type="ARBA" id="ARBA00023186"/>
    </source>
</evidence>
<dbReference type="HOGENOM" id="CLU_621010_0_0_0"/>
<dbReference type="KEGG" id="tam:Theam_1400"/>
<dbReference type="PANTHER" id="PTHR47529">
    <property type="entry name" value="PEPTIDYL-PROLYL CIS-TRANS ISOMERASE D"/>
    <property type="match status" value="1"/>
</dbReference>
<keyword evidence="2" id="KW-1003">Cell membrane</keyword>
<dbReference type="InterPro" id="IPR052029">
    <property type="entry name" value="PpiD_chaperone"/>
</dbReference>
<sequence>MLSKIRKNLRAFSIPLWIVAASFVGTIFLVWGRGSFSGPSGSQVATVNGQPITLAEFNREYKTVEDELRRKLGDNFNKLVKPNDIKRIALQRLVQRALLIELAKEEGLKVSDWAVAKAIEEMPIFQENGKFSVKLYKAFLRAQGLTPQAFEETVRKDLLVQKVLTVVNHAPSVTQAELTELYKKSFGQRKIGYKVFTADQFNPKVSEEEVEQFYKKHKEQFTKEAGEEVYLLSFENTPQGKERAKEAYELAKKGELEKLKAFNPKPAPEKLAKELQKRPFIFRSENGRLILAFKLKKSETVPLEKVKAQIEEQLKEEKALELALKAAKSFNGTLQSGNFTPQTFVQTFKPLDVQQVDRLFVSTPAGRRVIMPLEKGYGVFEPEGPLTAGKIDENKLNAVKLLVLNAKAQSDLNYLLTLLEQKASVKVNPQLFKSGE</sequence>
<protein>
    <submittedName>
        <fullName evidence="6">SurA domain protein</fullName>
    </submittedName>
</protein>
<dbReference type="RefSeq" id="WP_013538149.1">
    <property type="nucleotide sequence ID" value="NC_014926.1"/>
</dbReference>
<dbReference type="eggNOG" id="COG0760">
    <property type="taxonomic scope" value="Bacteria"/>
</dbReference>
<keyword evidence="4" id="KW-0143">Chaperone</keyword>
<reference evidence="6" key="1">
    <citation type="submission" date="2011-01" db="EMBL/GenBank/DDBJ databases">
        <title>Complete sequence of chromosome of Thermovibrio ammonificans HB-1.</title>
        <authorList>
            <consortium name="US DOE Joint Genome Institute"/>
            <person name="Lucas S."/>
            <person name="Copeland A."/>
            <person name="Lapidus A."/>
            <person name="Cheng J.-F."/>
            <person name="Goodwin L."/>
            <person name="Pitluck S."/>
            <person name="Davenport K."/>
            <person name="Detter J.C."/>
            <person name="Han C."/>
            <person name="Tapia R."/>
            <person name="Land M."/>
            <person name="Hauser L."/>
            <person name="Kyrpides N."/>
            <person name="Ivanova N."/>
            <person name="Ovchinnikova G."/>
            <person name="Vetriani C."/>
            <person name="Woyke T."/>
        </authorList>
    </citation>
    <scope>NUCLEOTIDE SEQUENCE [LARGE SCALE GENOMIC DNA]</scope>
    <source>
        <strain evidence="6">HB-1</strain>
    </source>
</reference>
<evidence type="ECO:0000313" key="6">
    <source>
        <dbReference type="EMBL" id="ADU97363.1"/>
    </source>
</evidence>
<accession>E8T434</accession>
<dbReference type="EMBL" id="CP002444">
    <property type="protein sequence ID" value="ADU97363.1"/>
    <property type="molecule type" value="Genomic_DNA"/>
</dbReference>
<dbReference type="Gene3D" id="1.10.4030.10">
    <property type="entry name" value="Porin chaperone SurA, peptide-binding domain"/>
    <property type="match status" value="1"/>
</dbReference>
<dbReference type="PANTHER" id="PTHR47529:SF1">
    <property type="entry name" value="PERIPLASMIC CHAPERONE PPID"/>
    <property type="match status" value="1"/>
</dbReference>
<evidence type="ECO:0000256" key="1">
    <source>
        <dbReference type="ARBA" id="ARBA00004236"/>
    </source>
</evidence>
<dbReference type="OrthoDB" id="9788030at2"/>
<evidence type="ECO:0000256" key="3">
    <source>
        <dbReference type="ARBA" id="ARBA00023136"/>
    </source>
</evidence>
<feature type="transmembrane region" description="Helical" evidence="5">
    <location>
        <begin position="12"/>
        <end position="32"/>
    </location>
</feature>